<evidence type="ECO:0000256" key="3">
    <source>
        <dbReference type="ARBA" id="ARBA00022574"/>
    </source>
</evidence>
<dbReference type="FunFam" id="2.130.10.10:FF:000378">
    <property type="entry name" value="U3 small nucleolar RNA-associated protein 7"/>
    <property type="match status" value="1"/>
</dbReference>
<proteinExistence type="predicted"/>
<dbReference type="SMART" id="SM00320">
    <property type="entry name" value="WD40"/>
    <property type="match status" value="4"/>
</dbReference>
<organism evidence="8 9">
    <name type="scientific">Dinoponera quadriceps</name>
    <name type="common">South American ant</name>
    <dbReference type="NCBI Taxonomy" id="609295"/>
    <lineage>
        <taxon>Eukaryota</taxon>
        <taxon>Metazoa</taxon>
        <taxon>Ecdysozoa</taxon>
        <taxon>Arthropoda</taxon>
        <taxon>Hexapoda</taxon>
        <taxon>Insecta</taxon>
        <taxon>Pterygota</taxon>
        <taxon>Neoptera</taxon>
        <taxon>Endopterygota</taxon>
        <taxon>Hymenoptera</taxon>
        <taxon>Apocrita</taxon>
        <taxon>Aculeata</taxon>
        <taxon>Formicoidea</taxon>
        <taxon>Formicidae</taxon>
        <taxon>Ponerinae</taxon>
        <taxon>Ponerini</taxon>
        <taxon>Dinoponera</taxon>
    </lineage>
</organism>
<dbReference type="GeneID" id="106745827"/>
<dbReference type="PANTHER" id="PTHR14085:SF3">
    <property type="entry name" value="WD REPEAT-CONTAINING PROTEIN 46"/>
    <property type="match status" value="1"/>
</dbReference>
<sequence length="521" mass="58907">MNRPKNAKYRGKAPVNKEALARYSKGSGIDLKQKTTAIKNKVLRSKLKKKELAIEKAAEASARKELLLTEEHGYLEAEEGETTTAYRQKQIADNVNLISAAKQFKLDLRYGPYCFRYTRNGRHLLLGGKLGHVATFDWVEKKVACEINVMESIHDVAWLHQETMFAVAQKDWVYVYDNQGVELHCLKRMNRVTRLEFLPYHFLLASGSTDGNVAWLDVSIGKLISRFNTNLGRISVMTQNPSNAVLCIGDSRGIVSMWSPNEHKPLAKMLCHKLPVMTCAVHPYGTYMATSCADRSVKLWDVRQLAGPVNHVFLRSPAYRMSYSQCGLLALAMGNVVEVYKETSGKFKPYMRHKTARNICCAKFCPYEDVLGIATANEFSSLLIPGSAEANYDALETNLFETKTQRRETEVKALLEKIQPEFITLDSTSIAEVDVPTLKDKVEAKKKLMYIKPKSIDFKSRRSKAKGKGGTAKIIKTKKILKDLSRREAIKTFREAAEEETPKKLETQNKDYGVLNRFVSK</sequence>
<dbReference type="InterPro" id="IPR015943">
    <property type="entry name" value="WD40/YVTN_repeat-like_dom_sf"/>
</dbReference>
<dbReference type="AlphaFoldDB" id="A0A6P3XFN5"/>
<dbReference type="GO" id="GO:0032040">
    <property type="term" value="C:small-subunit processome"/>
    <property type="evidence" value="ECO:0007669"/>
    <property type="project" value="TreeGrafter"/>
</dbReference>
<dbReference type="GO" id="GO:0030686">
    <property type="term" value="C:90S preribosome"/>
    <property type="evidence" value="ECO:0007669"/>
    <property type="project" value="TreeGrafter"/>
</dbReference>
<evidence type="ECO:0000259" key="7">
    <source>
        <dbReference type="SMART" id="SM01033"/>
    </source>
</evidence>
<evidence type="ECO:0000256" key="4">
    <source>
        <dbReference type="ARBA" id="ARBA00022737"/>
    </source>
</evidence>
<dbReference type="InterPro" id="IPR012952">
    <property type="entry name" value="BING4_C_dom"/>
</dbReference>
<evidence type="ECO:0000256" key="1">
    <source>
        <dbReference type="ARBA" id="ARBA00004604"/>
    </source>
</evidence>
<dbReference type="PROSITE" id="PS00678">
    <property type="entry name" value="WD_REPEATS_1"/>
    <property type="match status" value="1"/>
</dbReference>
<keyword evidence="2" id="KW-0698">rRNA processing</keyword>
<comment type="subcellular location">
    <subcellularLocation>
        <location evidence="1">Nucleus</location>
        <location evidence="1">Nucleolus</location>
    </subcellularLocation>
</comment>
<dbReference type="PROSITE" id="PS50082">
    <property type="entry name" value="WD_REPEATS_2"/>
    <property type="match status" value="1"/>
</dbReference>
<feature type="domain" description="BING4 C-terminal" evidence="7">
    <location>
        <begin position="349"/>
        <end position="427"/>
    </location>
</feature>
<gene>
    <name evidence="9" type="primary">LOC106745827</name>
</gene>
<keyword evidence="5" id="KW-0539">Nucleus</keyword>
<dbReference type="OrthoDB" id="10251154at2759"/>
<dbReference type="InterPro" id="IPR001680">
    <property type="entry name" value="WD40_rpt"/>
</dbReference>
<name>A0A6P3XFN5_DINQU</name>
<feature type="repeat" description="WD" evidence="6">
    <location>
        <begin position="269"/>
        <end position="303"/>
    </location>
</feature>
<dbReference type="Proteomes" id="UP000515204">
    <property type="component" value="Unplaced"/>
</dbReference>
<dbReference type="KEGG" id="dqu:106745827"/>
<dbReference type="Gene3D" id="2.130.10.10">
    <property type="entry name" value="YVTN repeat-like/Quinoprotein amine dehydrogenase"/>
    <property type="match status" value="2"/>
</dbReference>
<evidence type="ECO:0000313" key="8">
    <source>
        <dbReference type="Proteomes" id="UP000515204"/>
    </source>
</evidence>
<evidence type="ECO:0000256" key="5">
    <source>
        <dbReference type="ARBA" id="ARBA00023242"/>
    </source>
</evidence>
<dbReference type="RefSeq" id="XP_014477271.1">
    <property type="nucleotide sequence ID" value="XM_014621785.1"/>
</dbReference>
<evidence type="ECO:0000313" key="9">
    <source>
        <dbReference type="RefSeq" id="XP_014477271.1"/>
    </source>
</evidence>
<reference evidence="9" key="1">
    <citation type="submission" date="2025-08" db="UniProtKB">
        <authorList>
            <consortium name="RefSeq"/>
        </authorList>
    </citation>
    <scope>IDENTIFICATION</scope>
</reference>
<dbReference type="Pfam" id="PF08149">
    <property type="entry name" value="BING4CT"/>
    <property type="match status" value="1"/>
</dbReference>
<dbReference type="SMART" id="SM01033">
    <property type="entry name" value="BING4CT"/>
    <property type="match status" value="1"/>
</dbReference>
<dbReference type="GO" id="GO:0000462">
    <property type="term" value="P:maturation of SSU-rRNA from tricistronic rRNA transcript (SSU-rRNA, 5.8S rRNA, LSU-rRNA)"/>
    <property type="evidence" value="ECO:0007669"/>
    <property type="project" value="TreeGrafter"/>
</dbReference>
<keyword evidence="8" id="KW-1185">Reference proteome</keyword>
<protein>
    <submittedName>
        <fullName evidence="9">WD repeat-containing protein 46</fullName>
    </submittedName>
</protein>
<evidence type="ECO:0000256" key="6">
    <source>
        <dbReference type="PROSITE-ProRule" id="PRU00221"/>
    </source>
</evidence>
<evidence type="ECO:0000256" key="2">
    <source>
        <dbReference type="ARBA" id="ARBA00022552"/>
    </source>
</evidence>
<dbReference type="InterPro" id="IPR040315">
    <property type="entry name" value="WDR46/Utp7"/>
</dbReference>
<keyword evidence="4" id="KW-0677">Repeat</keyword>
<dbReference type="PROSITE" id="PS50294">
    <property type="entry name" value="WD_REPEATS_REGION"/>
    <property type="match status" value="1"/>
</dbReference>
<dbReference type="PANTHER" id="PTHR14085">
    <property type="entry name" value="WD-REPEAT PROTEIN BING4"/>
    <property type="match status" value="1"/>
</dbReference>
<dbReference type="InterPro" id="IPR019775">
    <property type="entry name" value="WD40_repeat_CS"/>
</dbReference>
<dbReference type="Pfam" id="PF00400">
    <property type="entry name" value="WD40"/>
    <property type="match status" value="1"/>
</dbReference>
<dbReference type="SUPFAM" id="SSF50978">
    <property type="entry name" value="WD40 repeat-like"/>
    <property type="match status" value="1"/>
</dbReference>
<keyword evidence="3 6" id="KW-0853">WD repeat</keyword>
<accession>A0A6P3XFN5</accession>
<dbReference type="InterPro" id="IPR036322">
    <property type="entry name" value="WD40_repeat_dom_sf"/>
</dbReference>